<dbReference type="VEuPathDB" id="FungiDB:Bcin09g06050"/>
<dbReference type="GO" id="GO:0016747">
    <property type="term" value="F:acyltransferase activity, transferring groups other than amino-acyl groups"/>
    <property type="evidence" value="ECO:0007669"/>
    <property type="project" value="InterPro"/>
</dbReference>
<dbReference type="OrthoDB" id="2832510at2759"/>
<gene>
    <name evidence="2" type="ORF">BCIN_09g06050</name>
</gene>
<dbReference type="Gene3D" id="3.40.630.30">
    <property type="match status" value="1"/>
</dbReference>
<reference evidence="2 3" key="2">
    <citation type="journal article" date="2012" name="Eukaryot. Cell">
        <title>Genome update of Botrytis cinerea strains B05.10 and T4.</title>
        <authorList>
            <person name="Staats M."/>
            <person name="van Kan J.A."/>
        </authorList>
    </citation>
    <scope>NUCLEOTIDE SEQUENCE [LARGE SCALE GENOMIC DNA]</scope>
    <source>
        <strain evidence="2 3">B05.10</strain>
    </source>
</reference>
<dbReference type="InterPro" id="IPR016181">
    <property type="entry name" value="Acyl_CoA_acyltransferase"/>
</dbReference>
<evidence type="ECO:0000313" key="3">
    <source>
        <dbReference type="Proteomes" id="UP000001798"/>
    </source>
</evidence>
<reference evidence="2 3" key="3">
    <citation type="journal article" date="2017" name="Mol. Plant Pathol.">
        <title>A gapless genome sequence of the fungus Botrytis cinerea.</title>
        <authorList>
            <person name="Van Kan J.A."/>
            <person name="Stassen J.H."/>
            <person name="Mosbach A."/>
            <person name="Van Der Lee T.A."/>
            <person name="Faino L."/>
            <person name="Farmer A.D."/>
            <person name="Papasotiriou D.G."/>
            <person name="Zhou S."/>
            <person name="Seidl M.F."/>
            <person name="Cottam E."/>
            <person name="Edel D."/>
            <person name="Hahn M."/>
            <person name="Schwartz D.C."/>
            <person name="Dietrich R.A."/>
            <person name="Widdison S."/>
            <person name="Scalliet G."/>
        </authorList>
    </citation>
    <scope>NUCLEOTIDE SEQUENCE [LARGE SCALE GENOMIC DNA]</scope>
    <source>
        <strain evidence="2 3">B05.10</strain>
    </source>
</reference>
<proteinExistence type="predicted"/>
<keyword evidence="3" id="KW-1185">Reference proteome</keyword>
<dbReference type="Pfam" id="PF13508">
    <property type="entry name" value="Acetyltransf_7"/>
    <property type="match status" value="1"/>
</dbReference>
<evidence type="ECO:0000259" key="1">
    <source>
        <dbReference type="PROSITE" id="PS51186"/>
    </source>
</evidence>
<dbReference type="SUPFAM" id="SSF55729">
    <property type="entry name" value="Acyl-CoA N-acyltransferases (Nat)"/>
    <property type="match status" value="1"/>
</dbReference>
<dbReference type="PANTHER" id="PTHR42791:SF14">
    <property type="entry name" value="N-ACETYLTRANSFERASE DOMAIN-CONTAINING PROTEIN"/>
    <property type="match status" value="1"/>
</dbReference>
<dbReference type="RefSeq" id="XP_001551745.2">
    <property type="nucleotide sequence ID" value="XM_001551695.2"/>
</dbReference>
<dbReference type="PROSITE" id="PS51186">
    <property type="entry name" value="GNAT"/>
    <property type="match status" value="1"/>
</dbReference>
<dbReference type="KEGG" id="bfu:BCIN_09g06050"/>
<dbReference type="PANTHER" id="PTHR42791">
    <property type="entry name" value="GNAT FAMILY ACETYLTRANSFERASE"/>
    <property type="match status" value="1"/>
</dbReference>
<feature type="domain" description="N-acetyltransferase" evidence="1">
    <location>
        <begin position="102"/>
        <end position="241"/>
    </location>
</feature>
<dbReference type="EMBL" id="CP009813">
    <property type="protein sequence ID" value="ATZ53834.1"/>
    <property type="molecule type" value="Genomic_DNA"/>
</dbReference>
<dbReference type="InterPro" id="IPR052523">
    <property type="entry name" value="Trichothecene_AcTrans"/>
</dbReference>
<dbReference type="Proteomes" id="UP000001798">
    <property type="component" value="Chromosome 9"/>
</dbReference>
<organism evidence="2 3">
    <name type="scientific">Botryotinia fuckeliana (strain B05.10)</name>
    <name type="common">Noble rot fungus</name>
    <name type="synonym">Botrytis cinerea</name>
    <dbReference type="NCBI Taxonomy" id="332648"/>
    <lineage>
        <taxon>Eukaryota</taxon>
        <taxon>Fungi</taxon>
        <taxon>Dikarya</taxon>
        <taxon>Ascomycota</taxon>
        <taxon>Pezizomycotina</taxon>
        <taxon>Leotiomycetes</taxon>
        <taxon>Helotiales</taxon>
        <taxon>Sclerotiniaceae</taxon>
        <taxon>Botrytis</taxon>
    </lineage>
</organism>
<reference evidence="2 3" key="1">
    <citation type="journal article" date="2011" name="PLoS Genet.">
        <title>Genomic analysis of the necrotrophic fungal pathogens Sclerotinia sclerotiorum and Botrytis cinerea.</title>
        <authorList>
            <person name="Amselem J."/>
            <person name="Cuomo C.A."/>
            <person name="van Kan J.A."/>
            <person name="Viaud M."/>
            <person name="Benito E.P."/>
            <person name="Couloux A."/>
            <person name="Coutinho P.M."/>
            <person name="de Vries R.P."/>
            <person name="Dyer P.S."/>
            <person name="Fillinger S."/>
            <person name="Fournier E."/>
            <person name="Gout L."/>
            <person name="Hahn M."/>
            <person name="Kohn L."/>
            <person name="Lapalu N."/>
            <person name="Plummer K.M."/>
            <person name="Pradier J.M."/>
            <person name="Quevillon E."/>
            <person name="Sharon A."/>
            <person name="Simon A."/>
            <person name="ten Have A."/>
            <person name="Tudzynski B."/>
            <person name="Tudzynski P."/>
            <person name="Wincker P."/>
            <person name="Andrew M."/>
            <person name="Anthouard V."/>
            <person name="Beever R.E."/>
            <person name="Beffa R."/>
            <person name="Benoit I."/>
            <person name="Bouzid O."/>
            <person name="Brault B."/>
            <person name="Chen Z."/>
            <person name="Choquer M."/>
            <person name="Collemare J."/>
            <person name="Cotton P."/>
            <person name="Danchin E.G."/>
            <person name="Da Silva C."/>
            <person name="Gautier A."/>
            <person name="Giraud C."/>
            <person name="Giraud T."/>
            <person name="Gonzalez C."/>
            <person name="Grossetete S."/>
            <person name="Guldener U."/>
            <person name="Henrissat B."/>
            <person name="Howlett B.J."/>
            <person name="Kodira C."/>
            <person name="Kretschmer M."/>
            <person name="Lappartient A."/>
            <person name="Leroch M."/>
            <person name="Levis C."/>
            <person name="Mauceli E."/>
            <person name="Neuveglise C."/>
            <person name="Oeser B."/>
            <person name="Pearson M."/>
            <person name="Poulain J."/>
            <person name="Poussereau N."/>
            <person name="Quesneville H."/>
            <person name="Rascle C."/>
            <person name="Schumacher J."/>
            <person name="Segurens B."/>
            <person name="Sexton A."/>
            <person name="Silva E."/>
            <person name="Sirven C."/>
            <person name="Soanes D.M."/>
            <person name="Talbot N.J."/>
            <person name="Templeton M."/>
            <person name="Yandava C."/>
            <person name="Yarden O."/>
            <person name="Zeng Q."/>
            <person name="Rollins J.A."/>
            <person name="Lebrun M.H."/>
            <person name="Dickman M."/>
        </authorList>
    </citation>
    <scope>NUCLEOTIDE SEQUENCE [LARGE SCALE GENOMIC DNA]</scope>
    <source>
        <strain evidence="2 3">B05.10</strain>
    </source>
</reference>
<accession>A0A384JTY9</accession>
<protein>
    <recommendedName>
        <fullName evidence="1">N-acetyltransferase domain-containing protein</fullName>
    </recommendedName>
</protein>
<dbReference type="CDD" id="cd04301">
    <property type="entry name" value="NAT_SF"/>
    <property type="match status" value="1"/>
</dbReference>
<name>A0A384JTY9_BOTFB</name>
<sequence length="242" mass="27659">MSRNPRGNVCKLTIYLPNQTSIEFLHSITMVLKVEECNDDDMHRVFEIFCQAFGTRHPMIEAIYPNHDTEAGRISGGNRMRDTKNDDPHTTFLKVVDTDTGAMIAKAKWNIWKGVIPPEKDLDGDYWETAEEKEWAQYLNRDFLVTRRAAIKEHEGHLVSLDILAVDPAYQRRGAGRLLVKWGTAIADELGYTAVVEASVAGRPLYESEGFEYVKHCETKIPERFGDRKGEGFIWMVRPAKK</sequence>
<dbReference type="InterPro" id="IPR000182">
    <property type="entry name" value="GNAT_dom"/>
</dbReference>
<dbReference type="GeneID" id="5432259"/>
<dbReference type="AlphaFoldDB" id="A0A384JTY9"/>
<evidence type="ECO:0000313" key="2">
    <source>
        <dbReference type="EMBL" id="ATZ53834.1"/>
    </source>
</evidence>